<dbReference type="RefSeq" id="WP_253868374.1">
    <property type="nucleotide sequence ID" value="NZ_BAABHM010000016.1"/>
</dbReference>
<comment type="cofactor">
    <cofactor evidence="1">
        <name>Zn(2+)</name>
        <dbReference type="ChEBI" id="CHEBI:29105"/>
    </cofactor>
</comment>
<dbReference type="InterPro" id="IPR036291">
    <property type="entry name" value="NAD(P)-bd_dom_sf"/>
</dbReference>
<dbReference type="Pfam" id="PF00107">
    <property type="entry name" value="ADH_zinc_N"/>
    <property type="match status" value="1"/>
</dbReference>
<dbReference type="InterPro" id="IPR017743">
    <property type="entry name" value="ADH_phosphonate_catab-assoc"/>
</dbReference>
<dbReference type="NCBIfam" id="TIGR03366">
    <property type="entry name" value="HpnZ_proposed"/>
    <property type="match status" value="1"/>
</dbReference>
<dbReference type="InterPro" id="IPR011032">
    <property type="entry name" value="GroES-like_sf"/>
</dbReference>
<gene>
    <name evidence="6" type="ORF">GCM10023198_35130</name>
</gene>
<name>A0ABP8XLU8_9MICO</name>
<dbReference type="Gene3D" id="3.90.180.10">
    <property type="entry name" value="Medium-chain alcohol dehydrogenases, catalytic domain"/>
    <property type="match status" value="1"/>
</dbReference>
<evidence type="ECO:0000313" key="6">
    <source>
        <dbReference type="EMBL" id="GAA4709333.1"/>
    </source>
</evidence>
<dbReference type="EMBL" id="BAABHM010000016">
    <property type="protein sequence ID" value="GAA4709333.1"/>
    <property type="molecule type" value="Genomic_DNA"/>
</dbReference>
<organism evidence="6 7">
    <name type="scientific">Promicromonospora umidemergens</name>
    <dbReference type="NCBI Taxonomy" id="629679"/>
    <lineage>
        <taxon>Bacteria</taxon>
        <taxon>Bacillati</taxon>
        <taxon>Actinomycetota</taxon>
        <taxon>Actinomycetes</taxon>
        <taxon>Micrococcales</taxon>
        <taxon>Promicromonosporaceae</taxon>
        <taxon>Promicromonospora</taxon>
    </lineage>
</organism>
<evidence type="ECO:0000256" key="3">
    <source>
        <dbReference type="SAM" id="MobiDB-lite"/>
    </source>
</evidence>
<dbReference type="SUPFAM" id="SSF51735">
    <property type="entry name" value="NAD(P)-binding Rossmann-fold domains"/>
    <property type="match status" value="1"/>
</dbReference>
<dbReference type="InterPro" id="IPR050129">
    <property type="entry name" value="Zn_alcohol_dh"/>
</dbReference>
<proteinExistence type="predicted"/>
<dbReference type="PANTHER" id="PTHR43401:SF2">
    <property type="entry name" value="L-THREONINE 3-DEHYDROGENASE"/>
    <property type="match status" value="1"/>
</dbReference>
<dbReference type="SUPFAM" id="SSF50129">
    <property type="entry name" value="GroES-like"/>
    <property type="match status" value="1"/>
</dbReference>
<accession>A0ABP8XLU8</accession>
<dbReference type="PANTHER" id="PTHR43401">
    <property type="entry name" value="L-THREONINE 3-DEHYDROGENASE"/>
    <property type="match status" value="1"/>
</dbReference>
<feature type="domain" description="Alcohol dehydrogenase-like C-terminal" evidence="4">
    <location>
        <begin position="228"/>
        <end position="365"/>
    </location>
</feature>
<keyword evidence="2" id="KW-0560">Oxidoreductase</keyword>
<comment type="caution">
    <text evidence="6">The sequence shown here is derived from an EMBL/GenBank/DDBJ whole genome shotgun (WGS) entry which is preliminary data.</text>
</comment>
<evidence type="ECO:0000259" key="4">
    <source>
        <dbReference type="Pfam" id="PF00107"/>
    </source>
</evidence>
<reference evidence="7" key="1">
    <citation type="journal article" date="2019" name="Int. J. Syst. Evol. Microbiol.">
        <title>The Global Catalogue of Microorganisms (GCM) 10K type strain sequencing project: providing services to taxonomists for standard genome sequencing and annotation.</title>
        <authorList>
            <consortium name="The Broad Institute Genomics Platform"/>
            <consortium name="The Broad Institute Genome Sequencing Center for Infectious Disease"/>
            <person name="Wu L."/>
            <person name="Ma J."/>
        </authorList>
    </citation>
    <scope>NUCLEOTIDE SEQUENCE [LARGE SCALE GENOMIC DNA]</scope>
    <source>
        <strain evidence="7">JCM 17975</strain>
    </source>
</reference>
<dbReference type="CDD" id="cd08231">
    <property type="entry name" value="MDR_TM0436_like"/>
    <property type="match status" value="1"/>
</dbReference>
<protein>
    <submittedName>
        <fullName evidence="6">Alcohol dehydrogenase catalytic domain-containing protein</fullName>
    </submittedName>
</protein>
<evidence type="ECO:0000313" key="7">
    <source>
        <dbReference type="Proteomes" id="UP001500843"/>
    </source>
</evidence>
<feature type="domain" description="Alcohol dehydrogenase-like N-terminal" evidence="5">
    <location>
        <begin position="52"/>
        <end position="187"/>
    </location>
</feature>
<evidence type="ECO:0000259" key="5">
    <source>
        <dbReference type="Pfam" id="PF08240"/>
    </source>
</evidence>
<dbReference type="Pfam" id="PF08240">
    <property type="entry name" value="ADH_N"/>
    <property type="match status" value="1"/>
</dbReference>
<evidence type="ECO:0000256" key="1">
    <source>
        <dbReference type="ARBA" id="ARBA00001947"/>
    </source>
</evidence>
<dbReference type="Gene3D" id="3.40.50.720">
    <property type="entry name" value="NAD(P)-binding Rossmann-like Domain"/>
    <property type="match status" value="1"/>
</dbReference>
<dbReference type="Proteomes" id="UP001500843">
    <property type="component" value="Unassembled WGS sequence"/>
</dbReference>
<feature type="region of interest" description="Disordered" evidence="3">
    <location>
        <begin position="1"/>
        <end position="27"/>
    </location>
</feature>
<keyword evidence="7" id="KW-1185">Reference proteome</keyword>
<sequence length="404" mass="40467">MDPRTADLTTDLPSALPAPAPPGGPLTGRTTVALWEGGDAVRLVEVPLPEPGPGEVLVRIRLATVCGSDRHTVSGRRAAPVPSVLGHEAVGDVVATGSGGATATAGAADADADADAADGRPLAEGDRVVWGVTVACGACDRCTAGRTAKCRSVRKVGHEGFASAWPLSGTYAQHILLPRGATIAHVPDALPDELASPAGCATATVMATLEAAGPLTGRRVLISGAGMLGITAVAAARAAGAAQVLVTDPDRARLDLAVRFGATSTHGVETHGVETHGVDVPGPVSDGTAALGPVDVAIELSGASSAVARCLDALDVGGRLVLAGSVAPAPSVPLDAERVVRGWLTITGVHNYEPRHLRAALELLARTCDTVPWHELVTPAVGLSQVGRLLTGPAGVAPRAAVVP</sequence>
<dbReference type="InterPro" id="IPR013154">
    <property type="entry name" value="ADH-like_N"/>
</dbReference>
<dbReference type="InterPro" id="IPR013149">
    <property type="entry name" value="ADH-like_C"/>
</dbReference>
<evidence type="ECO:0000256" key="2">
    <source>
        <dbReference type="ARBA" id="ARBA00023002"/>
    </source>
</evidence>